<dbReference type="Pfam" id="PF04932">
    <property type="entry name" value="Wzy_C"/>
    <property type="match status" value="1"/>
</dbReference>
<feature type="transmembrane region" description="Helical" evidence="6">
    <location>
        <begin position="12"/>
        <end position="36"/>
    </location>
</feature>
<comment type="subcellular location">
    <subcellularLocation>
        <location evidence="1">Membrane</location>
        <topology evidence="1">Multi-pass membrane protein</topology>
    </subcellularLocation>
</comment>
<reference evidence="8 9" key="1">
    <citation type="journal article" date="2022" name="Genome Biol. Evol.">
        <title>Host diet, physiology and behaviors set the stage for Lachnospiraceae cladogenesis.</title>
        <authorList>
            <person name="Vera-Ponce De Leon A."/>
            <person name="Schneider M."/>
            <person name="Jahnes B.C."/>
            <person name="Sadowski V."/>
            <person name="Camuy-Velez L.A."/>
            <person name="Duan J."/>
            <person name="Sabree Z.L."/>
        </authorList>
    </citation>
    <scope>NUCLEOTIDE SEQUENCE [LARGE SCALE GENOMIC DNA]</scope>
    <source>
        <strain evidence="8 9">PAL113</strain>
    </source>
</reference>
<feature type="transmembrane region" description="Helical" evidence="6">
    <location>
        <begin position="207"/>
        <end position="223"/>
    </location>
</feature>
<keyword evidence="5" id="KW-0175">Coiled coil</keyword>
<organism evidence="8 9">
    <name type="scientific">Aequitasia blattaphilus</name>
    <dbReference type="NCBI Taxonomy" id="2949332"/>
    <lineage>
        <taxon>Bacteria</taxon>
        <taxon>Bacillati</taxon>
        <taxon>Bacillota</taxon>
        <taxon>Clostridia</taxon>
        <taxon>Lachnospirales</taxon>
        <taxon>Lachnospiraceae</taxon>
        <taxon>Aequitasia</taxon>
    </lineage>
</organism>
<gene>
    <name evidence="8" type="ORF">NK125_02430</name>
</gene>
<name>A0ABT1E687_9FIRM</name>
<feature type="transmembrane region" description="Helical" evidence="6">
    <location>
        <begin position="419"/>
        <end position="439"/>
    </location>
</feature>
<keyword evidence="9" id="KW-1185">Reference proteome</keyword>
<proteinExistence type="predicted"/>
<feature type="domain" description="O-antigen ligase-related" evidence="7">
    <location>
        <begin position="213"/>
        <end position="395"/>
    </location>
</feature>
<dbReference type="Proteomes" id="UP001523566">
    <property type="component" value="Unassembled WGS sequence"/>
</dbReference>
<comment type="caution">
    <text evidence="8">The sequence shown here is derived from an EMBL/GenBank/DDBJ whole genome shotgun (WGS) entry which is preliminary data.</text>
</comment>
<keyword evidence="2 6" id="KW-0812">Transmembrane</keyword>
<feature type="transmembrane region" description="Helical" evidence="6">
    <location>
        <begin position="229"/>
        <end position="247"/>
    </location>
</feature>
<dbReference type="RefSeq" id="WP_262065049.1">
    <property type="nucleotide sequence ID" value="NZ_JAMXOD010000002.1"/>
</dbReference>
<feature type="transmembrane region" description="Helical" evidence="6">
    <location>
        <begin position="445"/>
        <end position="464"/>
    </location>
</feature>
<evidence type="ECO:0000313" key="8">
    <source>
        <dbReference type="EMBL" id="MCP1101268.1"/>
    </source>
</evidence>
<evidence type="ECO:0000256" key="3">
    <source>
        <dbReference type="ARBA" id="ARBA00022989"/>
    </source>
</evidence>
<keyword evidence="8" id="KW-0436">Ligase</keyword>
<evidence type="ECO:0000256" key="1">
    <source>
        <dbReference type="ARBA" id="ARBA00004141"/>
    </source>
</evidence>
<feature type="transmembrane region" description="Helical" evidence="6">
    <location>
        <begin position="42"/>
        <end position="61"/>
    </location>
</feature>
<evidence type="ECO:0000256" key="6">
    <source>
        <dbReference type="SAM" id="Phobius"/>
    </source>
</evidence>
<feature type="transmembrane region" description="Helical" evidence="6">
    <location>
        <begin position="256"/>
        <end position="276"/>
    </location>
</feature>
<accession>A0ABT1E687</accession>
<evidence type="ECO:0000256" key="2">
    <source>
        <dbReference type="ARBA" id="ARBA00022692"/>
    </source>
</evidence>
<feature type="transmembrane region" description="Helical" evidence="6">
    <location>
        <begin position="183"/>
        <end position="200"/>
    </location>
</feature>
<sequence>MLQKNKKIDYIYSVELAFKIAFLLLTFATFNTFIYLSPVQPVLVKICLGLGGIALILRAIHFKEYIKMPYWFVLAGFIGSFLLSIFTNRQYGRMTDDLKWVIWTVFLFFLLYTVRQKTKEDSYKKEFTLIAHVFIGCSVIEAIWSLYLMFTYYSSFLTSESGEMLIAGFKWGRLWGAYTDPNYGAVVSVVAIFLCIYFFMQRKLPGKLLYGIAMLLNYVYIVFSDSRTAELTMIAGILSYIFVYQMVKRKGVKKILLSLLCGVLLSGVFLAGTTLLKLEYNVKIQKEVTRIEKENAKKNQKNKTNAEKKKEQMLGRKKDIENNISNGRLDLWKSGLEVWKTSPVLGTGYNSFIPYTKENVEDTYVVNNNQGEYVSLHNGYVNILVYQGILGFLLMLVFIGLAIRYYVKGFASIQKEDGGYLAVLTTGVVIVACSMMFLLEGVYTNSPGAFILWSFLGYLMHYFYSKKEEK</sequence>
<feature type="transmembrane region" description="Helical" evidence="6">
    <location>
        <begin position="127"/>
        <end position="150"/>
    </location>
</feature>
<dbReference type="EMBL" id="JAMZFW010000002">
    <property type="protein sequence ID" value="MCP1101268.1"/>
    <property type="molecule type" value="Genomic_DNA"/>
</dbReference>
<dbReference type="PANTHER" id="PTHR37422:SF17">
    <property type="entry name" value="O-ANTIGEN LIGASE"/>
    <property type="match status" value="1"/>
</dbReference>
<protein>
    <submittedName>
        <fullName evidence="8">O-antigen ligase family protein</fullName>
    </submittedName>
</protein>
<feature type="transmembrane region" description="Helical" evidence="6">
    <location>
        <begin position="68"/>
        <end position="86"/>
    </location>
</feature>
<evidence type="ECO:0000259" key="7">
    <source>
        <dbReference type="Pfam" id="PF04932"/>
    </source>
</evidence>
<feature type="transmembrane region" description="Helical" evidence="6">
    <location>
        <begin position="383"/>
        <end position="407"/>
    </location>
</feature>
<keyword evidence="4 6" id="KW-0472">Membrane</keyword>
<evidence type="ECO:0000256" key="4">
    <source>
        <dbReference type="ARBA" id="ARBA00023136"/>
    </source>
</evidence>
<evidence type="ECO:0000313" key="9">
    <source>
        <dbReference type="Proteomes" id="UP001523566"/>
    </source>
</evidence>
<feature type="transmembrane region" description="Helical" evidence="6">
    <location>
        <begin position="98"/>
        <end position="115"/>
    </location>
</feature>
<feature type="coiled-coil region" evidence="5">
    <location>
        <begin position="281"/>
        <end position="323"/>
    </location>
</feature>
<evidence type="ECO:0000256" key="5">
    <source>
        <dbReference type="SAM" id="Coils"/>
    </source>
</evidence>
<dbReference type="GO" id="GO:0016874">
    <property type="term" value="F:ligase activity"/>
    <property type="evidence" value="ECO:0007669"/>
    <property type="project" value="UniProtKB-KW"/>
</dbReference>
<dbReference type="InterPro" id="IPR007016">
    <property type="entry name" value="O-antigen_ligase-rel_domated"/>
</dbReference>
<dbReference type="PANTHER" id="PTHR37422">
    <property type="entry name" value="TEICHURONIC ACID BIOSYNTHESIS PROTEIN TUAE"/>
    <property type="match status" value="1"/>
</dbReference>
<dbReference type="InterPro" id="IPR051533">
    <property type="entry name" value="WaaL-like"/>
</dbReference>
<keyword evidence="3 6" id="KW-1133">Transmembrane helix</keyword>